<protein>
    <recommendedName>
        <fullName evidence="1">Restriction endonuclease type I HsdR N-terminal domain-containing protein</fullName>
    </recommendedName>
</protein>
<dbReference type="GO" id="GO:0009035">
    <property type="term" value="F:type I site-specific deoxyribonuclease activity"/>
    <property type="evidence" value="ECO:0007669"/>
    <property type="project" value="UniProtKB-EC"/>
</dbReference>
<dbReference type="GO" id="GO:0005524">
    <property type="term" value="F:ATP binding"/>
    <property type="evidence" value="ECO:0007669"/>
    <property type="project" value="UniProtKB-KW"/>
</dbReference>
<gene>
    <name evidence="2" type="ORF">CWATWH0003_3650</name>
</gene>
<reference evidence="2 3" key="1">
    <citation type="journal article" date="2011" name="Front. Microbiol.">
        <title>Two Strains of Crocosphaera watsonii with Highly Conserved Genomes are Distinguished by Strain-Specific Features.</title>
        <authorList>
            <person name="Bench S.R."/>
            <person name="Ilikchyan I.N."/>
            <person name="Tripp H.J."/>
            <person name="Zehr J.P."/>
        </authorList>
    </citation>
    <scope>NUCLEOTIDE SEQUENCE [LARGE SCALE GENOMIC DNA]</scope>
    <source>
        <strain evidence="2 3">WH 0003</strain>
    </source>
</reference>
<dbReference type="GO" id="GO:0009307">
    <property type="term" value="P:DNA restriction-modification system"/>
    <property type="evidence" value="ECO:0007669"/>
    <property type="project" value="UniProtKB-KW"/>
</dbReference>
<sequence>MVLTIGVREAIKNLNDLQTKLNLSQTEEDNFFLEWNQELPEVTESEKTAITRIKKRYDYHRSSSLLLEGTVNLLVVFPLLEVAGFLDPPFKIKSPESVELIIEDADKTIIRGLIDVLVVKNSLWVLVIESKRNSIPVAAALPQILAYMMANSQSQQTIYGMVTNGDSFLFLKLNKQEKYQYDLSREFSLLPRKHELSQVLQILKNLGQL</sequence>
<proteinExistence type="predicted"/>
<evidence type="ECO:0000259" key="1">
    <source>
        <dbReference type="Pfam" id="PF04313"/>
    </source>
</evidence>
<feature type="domain" description="Restriction endonuclease type I HsdR N-terminal" evidence="1">
    <location>
        <begin position="114"/>
        <end position="178"/>
    </location>
</feature>
<dbReference type="GeneID" id="88767167"/>
<name>G5J866_CROWT</name>
<dbReference type="RefSeq" id="WP_007311661.1">
    <property type="nucleotide sequence ID" value="NZ_AESD01000536.1"/>
</dbReference>
<dbReference type="PATRIC" id="fig|423471.3.peg.3429"/>
<comment type="caution">
    <text evidence="2">The sequence shown here is derived from an EMBL/GenBank/DDBJ whole genome shotgun (WGS) entry which is preliminary data.</text>
</comment>
<dbReference type="GO" id="GO:0003677">
    <property type="term" value="F:DNA binding"/>
    <property type="evidence" value="ECO:0007669"/>
    <property type="project" value="UniProtKB-KW"/>
</dbReference>
<evidence type="ECO:0000313" key="2">
    <source>
        <dbReference type="EMBL" id="EHJ11616.1"/>
    </source>
</evidence>
<dbReference type="InterPro" id="IPR007409">
    <property type="entry name" value="Restrct_endonuc_type1_HsdR_N"/>
</dbReference>
<dbReference type="EMBL" id="AESD01000536">
    <property type="protein sequence ID" value="EHJ11616.1"/>
    <property type="molecule type" value="Genomic_DNA"/>
</dbReference>
<dbReference type="Proteomes" id="UP000003477">
    <property type="component" value="Unassembled WGS sequence"/>
</dbReference>
<accession>G5J866</accession>
<dbReference type="AlphaFoldDB" id="G5J866"/>
<dbReference type="Pfam" id="PF04313">
    <property type="entry name" value="HSDR_N"/>
    <property type="match status" value="1"/>
</dbReference>
<evidence type="ECO:0000313" key="3">
    <source>
        <dbReference type="Proteomes" id="UP000003477"/>
    </source>
</evidence>
<organism evidence="2 3">
    <name type="scientific">Crocosphaera watsonii WH 0003</name>
    <dbReference type="NCBI Taxonomy" id="423471"/>
    <lineage>
        <taxon>Bacteria</taxon>
        <taxon>Bacillati</taxon>
        <taxon>Cyanobacteriota</taxon>
        <taxon>Cyanophyceae</taxon>
        <taxon>Oscillatoriophycideae</taxon>
        <taxon>Chroococcales</taxon>
        <taxon>Aphanothecaceae</taxon>
        <taxon>Crocosphaera</taxon>
    </lineage>
</organism>